<dbReference type="AlphaFoldDB" id="A0A1U7JA51"/>
<name>A0A1U7JA51_9CYAN</name>
<dbReference type="STRING" id="549789.NIES30_00725"/>
<dbReference type="EMBL" id="MRCG01000001">
    <property type="protein sequence ID" value="OKH50658.1"/>
    <property type="molecule type" value="Genomic_DNA"/>
</dbReference>
<accession>A0A1U7JA51</accession>
<evidence type="ECO:0000313" key="2">
    <source>
        <dbReference type="Proteomes" id="UP000185557"/>
    </source>
</evidence>
<gene>
    <name evidence="1" type="ORF">NIES30_00725</name>
</gene>
<keyword evidence="2" id="KW-1185">Reference proteome</keyword>
<reference evidence="1 2" key="1">
    <citation type="submission" date="2016-11" db="EMBL/GenBank/DDBJ databases">
        <title>Draft Genome Sequences of Nine Cyanobacterial Strains from Diverse Habitats.</title>
        <authorList>
            <person name="Zhu T."/>
            <person name="Hou S."/>
            <person name="Lu X."/>
            <person name="Hess W.R."/>
        </authorList>
    </citation>
    <scope>NUCLEOTIDE SEQUENCE [LARGE SCALE GENOMIC DNA]</scope>
    <source>
        <strain evidence="1 2">NIES-30</strain>
    </source>
</reference>
<comment type="caution">
    <text evidence="1">The sequence shown here is derived from an EMBL/GenBank/DDBJ whole genome shotgun (WGS) entry which is preliminary data.</text>
</comment>
<protein>
    <submittedName>
        <fullName evidence="1">Uncharacterized protein</fullName>
    </submittedName>
</protein>
<evidence type="ECO:0000313" key="1">
    <source>
        <dbReference type="EMBL" id="OKH50658.1"/>
    </source>
</evidence>
<proteinExistence type="predicted"/>
<dbReference type="RefSeq" id="WP_073606474.1">
    <property type="nucleotide sequence ID" value="NZ_MRCG01000001.1"/>
</dbReference>
<sequence length="123" mass="13338">MADLSGMWLGTYWQRDTPTRFEATLVQGGNALSGSILDSGYLGEAQLSGTVVGRQVRFVKRYLGRGQAAIDYTGTVSEDGDHITGEWSIAGFDAGPWEAHRSDDDLSASWQAILQQNLAPTRS</sequence>
<organism evidence="1 2">
    <name type="scientific">Phormidium tenue NIES-30</name>
    <dbReference type="NCBI Taxonomy" id="549789"/>
    <lineage>
        <taxon>Bacteria</taxon>
        <taxon>Bacillati</taxon>
        <taxon>Cyanobacteriota</taxon>
        <taxon>Cyanophyceae</taxon>
        <taxon>Oscillatoriophycideae</taxon>
        <taxon>Oscillatoriales</taxon>
        <taxon>Oscillatoriaceae</taxon>
        <taxon>Phormidium</taxon>
    </lineage>
</organism>
<dbReference type="Proteomes" id="UP000185557">
    <property type="component" value="Unassembled WGS sequence"/>
</dbReference>